<accession>A0AAU8II27</accession>
<sequence length="370" mass="42304">MKKIGIITINDYNNYGNRLQNYATQEVLRYLGFSVETIINHSVNSIPYDYIEKESLLKKVKKIKNKSIQQIFQKIRSIKLQKKRMDEFKKFTLNFINESEYVVSNDNVPSSLNNEFDFFISGSDQIWNPVYGHGTPIDFLMFADEEKRIAYAPSFGISEIPSEYEPSFKIGLSKMSKLSVREKSGAEIIKKLTGRDADVLIDPTMMLTAEKWLSVSQPASCKSQGKYLLTYFLGDLPKQNKVRIQKIAKIYSLEIISLLDINCEKAFTAGPGEFIDLINSASIVCTDSFHGVVFSLLLGIPFIVFEREGKEPSMGSRIQTLLAIFDMRNRTIQNITDDHNIMRIDFSKVKAVLENEREKTIRYLSTALND</sequence>
<reference evidence="2" key="1">
    <citation type="submission" date="2024-06" db="EMBL/GenBank/DDBJ databases">
        <authorList>
            <person name="Fan A."/>
            <person name="Zhang F.Y."/>
            <person name="Zhang L."/>
        </authorList>
    </citation>
    <scope>NUCLEOTIDE SEQUENCE</scope>
    <source>
        <strain evidence="2">Y61</strain>
    </source>
</reference>
<dbReference type="EC" id="2.4.-.-" evidence="2"/>
<feature type="domain" description="Polysaccharide pyruvyl transferase" evidence="1">
    <location>
        <begin position="14"/>
        <end position="307"/>
    </location>
</feature>
<gene>
    <name evidence="2" type="ORF">ABNN70_05325</name>
</gene>
<dbReference type="RefSeq" id="WP_353948978.1">
    <property type="nucleotide sequence ID" value="NZ_CP159510.1"/>
</dbReference>
<dbReference type="GO" id="GO:0016757">
    <property type="term" value="F:glycosyltransferase activity"/>
    <property type="evidence" value="ECO:0007669"/>
    <property type="project" value="UniProtKB-KW"/>
</dbReference>
<evidence type="ECO:0000259" key="1">
    <source>
        <dbReference type="Pfam" id="PF04230"/>
    </source>
</evidence>
<organism evidence="2">
    <name type="scientific">Sporolactobacillus sp. Y61</name>
    <dbReference type="NCBI Taxonomy" id="3160863"/>
    <lineage>
        <taxon>Bacteria</taxon>
        <taxon>Bacillati</taxon>
        <taxon>Bacillota</taxon>
        <taxon>Bacilli</taxon>
        <taxon>Bacillales</taxon>
        <taxon>Sporolactobacillaceae</taxon>
        <taxon>Sporolactobacillus</taxon>
    </lineage>
</organism>
<dbReference type="AlphaFoldDB" id="A0AAU8II27"/>
<dbReference type="Pfam" id="PF04230">
    <property type="entry name" value="PS_pyruv_trans"/>
    <property type="match status" value="1"/>
</dbReference>
<dbReference type="EMBL" id="CP159510">
    <property type="protein sequence ID" value="XCJ17893.1"/>
    <property type="molecule type" value="Genomic_DNA"/>
</dbReference>
<name>A0AAU8II27_9BACL</name>
<protein>
    <submittedName>
        <fullName evidence="2">Polysaccharide pyruvyl transferase family protein</fullName>
        <ecNumber evidence="2">2.4.-.-</ecNumber>
    </submittedName>
</protein>
<keyword evidence="2" id="KW-0808">Transferase</keyword>
<keyword evidence="2" id="KW-0328">Glycosyltransferase</keyword>
<evidence type="ECO:0000313" key="2">
    <source>
        <dbReference type="EMBL" id="XCJ17893.1"/>
    </source>
</evidence>
<dbReference type="InterPro" id="IPR007345">
    <property type="entry name" value="Polysacch_pyruvyl_Trfase"/>
</dbReference>
<proteinExistence type="predicted"/>